<dbReference type="GO" id="GO:0043107">
    <property type="term" value="P:type IV pilus-dependent motility"/>
    <property type="evidence" value="ECO:0007669"/>
    <property type="project" value="InterPro"/>
</dbReference>
<dbReference type="STRING" id="520764.AN618_17040"/>
<dbReference type="Pfam" id="PF04350">
    <property type="entry name" value="PilO"/>
    <property type="match status" value="1"/>
</dbReference>
<gene>
    <name evidence="1" type="ORF">AN618_17040</name>
</gene>
<dbReference type="GO" id="GO:0043683">
    <property type="term" value="P:type IV pilus assembly"/>
    <property type="evidence" value="ECO:0007669"/>
    <property type="project" value="InterPro"/>
</dbReference>
<reference evidence="1 2" key="1">
    <citation type="submission" date="2015-12" db="EMBL/GenBank/DDBJ databases">
        <title>Draft genome sequnece of Fervidicola ferrireducens strain Y170.</title>
        <authorList>
            <person name="Patel B.K."/>
        </authorList>
    </citation>
    <scope>NUCLEOTIDE SEQUENCE [LARGE SCALE GENOMIC DNA]</scope>
    <source>
        <strain evidence="1 2">Y170</strain>
    </source>
</reference>
<dbReference type="Gene3D" id="3.30.70.60">
    <property type="match status" value="1"/>
</dbReference>
<evidence type="ECO:0008006" key="3">
    <source>
        <dbReference type="Google" id="ProtNLM"/>
    </source>
</evidence>
<accession>A0A140L657</accession>
<name>A0A140L657_9FIRM</name>
<evidence type="ECO:0000313" key="2">
    <source>
        <dbReference type="Proteomes" id="UP000070427"/>
    </source>
</evidence>
<dbReference type="Proteomes" id="UP000070427">
    <property type="component" value="Unassembled WGS sequence"/>
</dbReference>
<protein>
    <recommendedName>
        <fullName evidence="3">Pilus assembly protein, PilO</fullName>
    </recommendedName>
</protein>
<evidence type="ECO:0000313" key="1">
    <source>
        <dbReference type="EMBL" id="KXG76032.1"/>
    </source>
</evidence>
<dbReference type="InterPro" id="IPR014717">
    <property type="entry name" value="Transl_elong_EF1B/ribsomal_bS6"/>
</dbReference>
<dbReference type="InterPro" id="IPR007445">
    <property type="entry name" value="PilO"/>
</dbReference>
<proteinExistence type="predicted"/>
<dbReference type="EMBL" id="LOED01000022">
    <property type="protein sequence ID" value="KXG76032.1"/>
    <property type="molecule type" value="Genomic_DNA"/>
</dbReference>
<dbReference type="OrthoDB" id="1721657at2"/>
<dbReference type="InParanoid" id="A0A140L657"/>
<keyword evidence="2" id="KW-1185">Reference proteome</keyword>
<dbReference type="AlphaFoldDB" id="A0A140L657"/>
<comment type="caution">
    <text evidence="1">The sequence shown here is derived from an EMBL/GenBank/DDBJ whole genome shotgun (WGS) entry which is preliminary data.</text>
</comment>
<dbReference type="RefSeq" id="WP_157081682.1">
    <property type="nucleotide sequence ID" value="NZ_LOED01000022.1"/>
</dbReference>
<sequence>MKNKSKMLLFLLVVLLALLIARSIQKVLPHYLELRSQLKAENEKLSMLKQRVESLPELVNKKEAARREFYDLLEGLDIAFDDETSFLLSVNPPQSGLRITRFRPLEEEKMEAVSFRPFEIGVSGDYEDLIGYLTYLENLKALTEIRELKINSSEENQGVVKASFVVRLYKLGLGGEGINTINAGVYSSHGEKYEEFLPASVRNIFKGDNSNSPEITPEK</sequence>
<organism evidence="1 2">
    <name type="scientific">Fervidicola ferrireducens</name>
    <dbReference type="NCBI Taxonomy" id="520764"/>
    <lineage>
        <taxon>Bacteria</taxon>
        <taxon>Bacillati</taxon>
        <taxon>Bacillota</taxon>
        <taxon>Clostridia</taxon>
        <taxon>Thermosediminibacterales</taxon>
        <taxon>Thermosediminibacteraceae</taxon>
        <taxon>Fervidicola</taxon>
    </lineage>
</organism>